<dbReference type="InterPro" id="IPR011641">
    <property type="entry name" value="Tyr-kin_ephrin_A/B_rcpt-like"/>
</dbReference>
<keyword evidence="3" id="KW-1133">Transmembrane helix</keyword>
<evidence type="ECO:0000256" key="3">
    <source>
        <dbReference type="SAM" id="Phobius"/>
    </source>
</evidence>
<feature type="region of interest" description="Disordered" evidence="2">
    <location>
        <begin position="1210"/>
        <end position="1268"/>
    </location>
</feature>
<name>A0ABP0HIE7_9DINO</name>
<feature type="compositionally biased region" description="Basic and acidic residues" evidence="2">
    <location>
        <begin position="1258"/>
        <end position="1268"/>
    </location>
</feature>
<feature type="transmembrane region" description="Helical" evidence="3">
    <location>
        <begin position="1104"/>
        <end position="1132"/>
    </location>
</feature>
<feature type="transmembrane region" description="Helical" evidence="3">
    <location>
        <begin position="1017"/>
        <end position="1037"/>
    </location>
</feature>
<dbReference type="EMBL" id="CAXAMM010001014">
    <property type="protein sequence ID" value="CAK8989986.1"/>
    <property type="molecule type" value="Genomic_DNA"/>
</dbReference>
<feature type="coiled-coil region" evidence="1">
    <location>
        <begin position="23"/>
        <end position="131"/>
    </location>
</feature>
<dbReference type="Proteomes" id="UP001642464">
    <property type="component" value="Unassembled WGS sequence"/>
</dbReference>
<keyword evidence="1" id="KW-0175">Coiled coil</keyword>
<evidence type="ECO:0000313" key="5">
    <source>
        <dbReference type="EMBL" id="CAK8989986.1"/>
    </source>
</evidence>
<evidence type="ECO:0000256" key="1">
    <source>
        <dbReference type="SAM" id="Coils"/>
    </source>
</evidence>
<evidence type="ECO:0000259" key="4">
    <source>
        <dbReference type="Pfam" id="PF07699"/>
    </source>
</evidence>
<dbReference type="PANTHER" id="PTHR46967">
    <property type="entry name" value="INSULIN-LIKE GROWTH FACTOR BINDING PROTEIN,N-TERMINAL"/>
    <property type="match status" value="1"/>
</dbReference>
<protein>
    <submittedName>
        <fullName evidence="5">Thyroglobulin (Tg)</fullName>
    </submittedName>
</protein>
<dbReference type="PANTHER" id="PTHR46967:SF2">
    <property type="entry name" value="SUSHI, VON WILLEBRAND FACTOR TYPE A, EGF AND PENTRAXIN DOMAIN-CONTAINING PROTEIN 1-LIKE"/>
    <property type="match status" value="1"/>
</dbReference>
<dbReference type="SUPFAM" id="SSF57184">
    <property type="entry name" value="Growth factor receptor domain"/>
    <property type="match status" value="1"/>
</dbReference>
<keyword evidence="6" id="KW-1185">Reference proteome</keyword>
<feature type="transmembrane region" description="Helical" evidence="3">
    <location>
        <begin position="925"/>
        <end position="947"/>
    </location>
</feature>
<dbReference type="InterPro" id="IPR009030">
    <property type="entry name" value="Growth_fac_rcpt_cys_sf"/>
</dbReference>
<accession>A0ABP0HIE7</accession>
<feature type="transmembrane region" description="Helical" evidence="3">
    <location>
        <begin position="817"/>
        <end position="836"/>
    </location>
</feature>
<proteinExistence type="predicted"/>
<feature type="compositionally biased region" description="Polar residues" evidence="2">
    <location>
        <begin position="1214"/>
        <end position="1236"/>
    </location>
</feature>
<dbReference type="CDD" id="cd00185">
    <property type="entry name" value="TNFRSF"/>
    <property type="match status" value="1"/>
</dbReference>
<evidence type="ECO:0000313" key="6">
    <source>
        <dbReference type="Proteomes" id="UP001642464"/>
    </source>
</evidence>
<feature type="transmembrane region" description="Helical" evidence="3">
    <location>
        <begin position="1043"/>
        <end position="1063"/>
    </location>
</feature>
<feature type="domain" description="Tyrosine-protein kinase ephrin type A/B receptor-like" evidence="4">
    <location>
        <begin position="637"/>
        <end position="679"/>
    </location>
</feature>
<comment type="caution">
    <text evidence="5">The sequence shown here is derived from an EMBL/GenBank/DDBJ whole genome shotgun (WGS) entry which is preliminary data.</text>
</comment>
<feature type="transmembrane region" description="Helical" evidence="3">
    <location>
        <begin position="967"/>
        <end position="992"/>
    </location>
</feature>
<keyword evidence="3" id="KW-0812">Transmembrane</keyword>
<reference evidence="5 6" key="1">
    <citation type="submission" date="2024-02" db="EMBL/GenBank/DDBJ databases">
        <authorList>
            <person name="Chen Y."/>
            <person name="Shah S."/>
            <person name="Dougan E. K."/>
            <person name="Thang M."/>
            <person name="Chan C."/>
        </authorList>
    </citation>
    <scope>NUCLEOTIDE SEQUENCE [LARGE SCALE GENOMIC DNA]</scope>
</reference>
<keyword evidence="3" id="KW-0472">Membrane</keyword>
<dbReference type="Gene3D" id="2.10.50.10">
    <property type="entry name" value="Tumor Necrosis Factor Receptor, subunit A, domain 2"/>
    <property type="match status" value="1"/>
</dbReference>
<feature type="transmembrane region" description="Helical" evidence="3">
    <location>
        <begin position="885"/>
        <end position="904"/>
    </location>
</feature>
<sequence>MGADDLDAETLKRLKREAAIRSKEQDFERRKKAEERKKREQLQALREEYEAQQQKRENERLALLKKQTELRARKKAENDRLNHLREKNIAKRHKAWRARADAEIQHIIDEQEAEEERLAEAIQAARQKKKDREGAIRQEPPSLRRFRSVPRGIRAADARAIGWVDLSLSILNTLGVGLALPMASEDGAGIDIPIGIFESNWASSWLLNKLTEMLVQEVMGYHAKVDPRMGANGASCFYALPGCMDFDNKIVAEKQCGINETTLHISVDSWVGSYASAMDQFNKEFPRIASVDLGSMGYAGEESMYVSQAILNDAYGDSGLALDFYKSYNTTHHNPRKYFDSIHDVDLSELEMCNETDMSNPSRIGDYAKYSGDYDGVVSQADGTFVAKCTDNRWWYAPACRQNSSQCIPLFTSGNGWKLQALMQWSTAYGMPTAIALSKGYSTWMKHVKNHRALHYWWVPDSTFIDMLPEPLTFARHSATEWLEGDKKSGAKGSYVSKLVSHNLQAKAGRVREFVSNMNFELPEVQRLLLELDQLGSTYNVSCKWMKENRDGWTKWKPVETSCYEGFGLIDASGSFVTTRAEAVGCGLCQAGSASEELIDDQGRTFQCKPCAPGYSQANTYSTQCEPCPKGTSASSFGSTQCTPCSEGFYQPETAQTSCISCGASRTTLLLGASSLTDCVCDAGNIEDQSTCVACHEDSMHCPKGSTVPKLEAADGTTDLKNPFVKKGYFSNPLVPLDTYKCSGELFCPGGSPGTCFGDREGLTCGDCKEGYYWTSEKCAPCGAVPAAWALSVAVLVIGVCGSYYMLTSSYTAKASVMMCTTAALGMLVALFQNLGVLNTVSVEWPAGLRDLLDFASVFTFNLDALGFSCAAGSNVARYVSTASFFWIVAVALPTVGLLTNLIPILKRRGLAWEKFKTISTLGQFLQVGFTTMCNVGLMPFMCYRHPTNQESILKYPNVFCRTEEHTIMRVFGVLVMFLAFSFFIAACYAAYQAPRWSGKPRLAAIRFLIFRFRPNVWYFGLVLLARGPLLSMPGVIATNMPSLQLTLMHMILLGSLCLQLWFLPWKSPILNLVDGLSVSLLVMLLAGSLGYADNSGEEAARVLALFGTVISSMMVVILGGMVMLGLCALFYRSALGSSKELRIMNLGKVPEEKDVFQSLLDVATFLKEDGQGKEKTFISDLGKLSVYDLGTVMRAINILADDLNMAVGDGTRKSSSSRRIATGQRTTRSQNSFSSENEKVTEAANEPTESPDAAAPAEKEKTQSAFV</sequence>
<gene>
    <name evidence="5" type="ORF">SCF082_LOCUS2065</name>
</gene>
<feature type="transmembrane region" description="Helical" evidence="3">
    <location>
        <begin position="1070"/>
        <end position="1092"/>
    </location>
</feature>
<dbReference type="SMART" id="SM01411">
    <property type="entry name" value="Ephrin_rec_like"/>
    <property type="match status" value="3"/>
</dbReference>
<evidence type="ECO:0000256" key="2">
    <source>
        <dbReference type="SAM" id="MobiDB-lite"/>
    </source>
</evidence>
<dbReference type="Pfam" id="PF07699">
    <property type="entry name" value="Ephrin_rec_like"/>
    <property type="match status" value="1"/>
</dbReference>
<organism evidence="5 6">
    <name type="scientific">Durusdinium trenchii</name>
    <dbReference type="NCBI Taxonomy" id="1381693"/>
    <lineage>
        <taxon>Eukaryota</taxon>
        <taxon>Sar</taxon>
        <taxon>Alveolata</taxon>
        <taxon>Dinophyceae</taxon>
        <taxon>Suessiales</taxon>
        <taxon>Symbiodiniaceae</taxon>
        <taxon>Durusdinium</taxon>
    </lineage>
</organism>
<feature type="transmembrane region" description="Helical" evidence="3">
    <location>
        <begin position="787"/>
        <end position="805"/>
    </location>
</feature>